<evidence type="ECO:0000313" key="4">
    <source>
        <dbReference type="Proteomes" id="UP001642484"/>
    </source>
</evidence>
<protein>
    <submittedName>
        <fullName evidence="3">Uncharacterized protein</fullName>
    </submittedName>
</protein>
<comment type="caution">
    <text evidence="3">The sequence shown here is derived from an EMBL/GenBank/DDBJ whole genome shotgun (WGS) entry which is preliminary data.</text>
</comment>
<feature type="transmembrane region" description="Helical" evidence="2">
    <location>
        <begin position="12"/>
        <end position="40"/>
    </location>
</feature>
<evidence type="ECO:0000313" key="3">
    <source>
        <dbReference type="EMBL" id="CAK9108250.1"/>
    </source>
</evidence>
<organism evidence="3 4">
    <name type="scientific">Durusdinium trenchii</name>
    <dbReference type="NCBI Taxonomy" id="1381693"/>
    <lineage>
        <taxon>Eukaryota</taxon>
        <taxon>Sar</taxon>
        <taxon>Alveolata</taxon>
        <taxon>Dinophyceae</taxon>
        <taxon>Suessiales</taxon>
        <taxon>Symbiodiniaceae</taxon>
        <taxon>Durusdinium</taxon>
    </lineage>
</organism>
<feature type="region of interest" description="Disordered" evidence="1">
    <location>
        <begin position="174"/>
        <end position="195"/>
    </location>
</feature>
<evidence type="ECO:0000256" key="2">
    <source>
        <dbReference type="SAM" id="Phobius"/>
    </source>
</evidence>
<keyword evidence="2" id="KW-0812">Transmembrane</keyword>
<keyword evidence="2" id="KW-1133">Transmembrane helix</keyword>
<sequence>MGFCKKCCCCMCCPVCFFLGAFNAFALLGALLVLLVALAFGPAPLDLPDEVADLCEAVAWFRDTELSYTVASTDNLDLWVKGCRAAFLEMEPEAQELLRGIQKSGRHRTNEMLQEPGIEERTRGWKNSTLYAVDAGLLEEAPPPPFVEISEIRKVGDETWTLLYEAGRPVWRRAAPAKSTPGAPGPEATGVDPEGFWKASRGGSRFLQITGEQWGSLASLQLVLDEPPEALYNKWIKERMEFYKRVEPCAAARDERLELVGKMNQRMRFSTSNNLGSVSDAIWQVILCNEEMRGIRAIQQVAQKVT</sequence>
<accession>A0ABP0S7A5</accession>
<proteinExistence type="predicted"/>
<dbReference type="EMBL" id="CAXAMN010027079">
    <property type="protein sequence ID" value="CAK9108250.1"/>
    <property type="molecule type" value="Genomic_DNA"/>
</dbReference>
<gene>
    <name evidence="3" type="ORF">CCMP2556_LOCUS50457</name>
</gene>
<reference evidence="3 4" key="1">
    <citation type="submission" date="2024-02" db="EMBL/GenBank/DDBJ databases">
        <authorList>
            <person name="Chen Y."/>
            <person name="Shah S."/>
            <person name="Dougan E. K."/>
            <person name="Thang M."/>
            <person name="Chan C."/>
        </authorList>
    </citation>
    <scope>NUCLEOTIDE SEQUENCE [LARGE SCALE GENOMIC DNA]</scope>
</reference>
<dbReference type="Proteomes" id="UP001642484">
    <property type="component" value="Unassembled WGS sequence"/>
</dbReference>
<feature type="non-terminal residue" evidence="3">
    <location>
        <position position="306"/>
    </location>
</feature>
<keyword evidence="4" id="KW-1185">Reference proteome</keyword>
<keyword evidence="2" id="KW-0472">Membrane</keyword>
<name>A0ABP0S7A5_9DINO</name>
<evidence type="ECO:0000256" key="1">
    <source>
        <dbReference type="SAM" id="MobiDB-lite"/>
    </source>
</evidence>